<organism evidence="1 2">
    <name type="scientific">Acinetobacter indicus</name>
    <dbReference type="NCBI Taxonomy" id="756892"/>
    <lineage>
        <taxon>Bacteria</taxon>
        <taxon>Pseudomonadati</taxon>
        <taxon>Pseudomonadota</taxon>
        <taxon>Gammaproteobacteria</taxon>
        <taxon>Moraxellales</taxon>
        <taxon>Moraxellaceae</taxon>
        <taxon>Acinetobacter</taxon>
    </lineage>
</organism>
<gene>
    <name evidence="1" type="ORF">MSG88_07755</name>
</gene>
<reference evidence="1" key="1">
    <citation type="submission" date="2023-10" db="EMBL/GenBank/DDBJ databases">
        <authorList>
            <person name="Sykes E.M.E."/>
            <person name="Khan I.U.H."/>
            <person name="Kumar A."/>
        </authorList>
    </citation>
    <scope>NUCLEOTIDE SEQUENCE</scope>
    <source>
        <strain evidence="1">IK5</strain>
    </source>
</reference>
<dbReference type="EMBL" id="JAWJYY010000001">
    <property type="protein sequence ID" value="MDV4315661.1"/>
    <property type="molecule type" value="Genomic_DNA"/>
</dbReference>
<name>A0AAW8YZ43_9GAMM</name>
<accession>A0AAW8YZ43</accession>
<evidence type="ECO:0000313" key="1">
    <source>
        <dbReference type="EMBL" id="MDV4315661.1"/>
    </source>
</evidence>
<dbReference type="AlphaFoldDB" id="A0AAW8YZ43"/>
<dbReference type="RefSeq" id="WP_075168276.1">
    <property type="nucleotide sequence ID" value="NZ_CP041291.1"/>
</dbReference>
<sequence length="626" mass="68236">MAIEKTPIDSTGDKFKSVSTPSTNGTICNAVIGPKFVVPIIFIPGIMGSNVESLGGKKVWFPANGALSGLGSVAYGALFRSARDRQTELDPETTQVSYNGDIKFNKEDKVGISEEVARARGWGSVWWKGYGPGLMFLERYLNHELIEASGLPDFSNNSFKGSEPWKAFTATNESGADASSLTEIWNPAKAFELLDLEGFENLADYAFPVFAEGYNWLQNNKESAEKIATRMNTVVKAQVAKEFPKASFHKFIVVTHSMGGLVGRSLINEPSVSSDILGVVHGVMPASGAPTVYKRLATGWDGFKTTGAVLDAVAKYVFGASAAKLIPVLANSPGGMSLLPFTNFMTTNESNPNTKIKPWLRLVARNLNGDVITATLPKSDPYDEIYSDQTSWWQMVDMGKLDPTGAIRGIDVPEPPLPTTGSVVGLGGVPEAPDPDSLDAENDAELLLSNKLINTIGVVQQFQDSISNSYHANTFAHYGRDPEHLAFNEVVWETEQRIDIQNENDLINYTGIPKSNEESTIDPVTGIQKMPTINAYPWQSRLFEKDGERRILRRGASDVVFKLNIKPNKVTGFGDGTVCHQSAEDVNRESAKQVFVINGYEHSASYGNEEVLKSVLYSVAKLVNQA</sequence>
<dbReference type="Gene3D" id="3.40.50.1820">
    <property type="entry name" value="alpha/beta hydrolase"/>
    <property type="match status" value="1"/>
</dbReference>
<protein>
    <recommendedName>
        <fullName evidence="3">Alpha/beta hydrolase</fullName>
    </recommendedName>
</protein>
<proteinExistence type="predicted"/>
<evidence type="ECO:0000313" key="2">
    <source>
        <dbReference type="Proteomes" id="UP001284654"/>
    </source>
</evidence>
<comment type="caution">
    <text evidence="1">The sequence shown here is derived from an EMBL/GenBank/DDBJ whole genome shotgun (WGS) entry which is preliminary data.</text>
</comment>
<dbReference type="InterPro" id="IPR029058">
    <property type="entry name" value="AB_hydrolase_fold"/>
</dbReference>
<dbReference type="Proteomes" id="UP001284654">
    <property type="component" value="Unassembled WGS sequence"/>
</dbReference>
<dbReference type="SUPFAM" id="SSF53474">
    <property type="entry name" value="alpha/beta-Hydrolases"/>
    <property type="match status" value="1"/>
</dbReference>
<evidence type="ECO:0008006" key="3">
    <source>
        <dbReference type="Google" id="ProtNLM"/>
    </source>
</evidence>